<reference evidence="2" key="1">
    <citation type="submission" date="2010-04" db="EMBL/GenBank/DDBJ databases">
        <title>Complete genome sequence of Nitrosococcus halophilus Nc4, a salt-adapted, aerobic obligate ammonia-oxidizing sulfur purple bacterium.</title>
        <authorList>
            <consortium name="US DOE Joint Genome Institute"/>
            <person name="Campbell M.A."/>
            <person name="Malfatti S.A."/>
            <person name="Chain P.S.G."/>
            <person name="Heidelberg J.F."/>
            <person name="Ward B.B."/>
            <person name="Klotz M.G."/>
        </authorList>
    </citation>
    <scope>NUCLEOTIDE SEQUENCE [LARGE SCALE GENOMIC DNA]</scope>
    <source>
        <strain evidence="2">Nc4</strain>
    </source>
</reference>
<dbReference type="AlphaFoldDB" id="D5BYW3"/>
<keyword evidence="2" id="KW-1185">Reference proteome</keyword>
<name>D5BYW3_NITHN</name>
<dbReference type="Proteomes" id="UP000001844">
    <property type="component" value="Chromosome"/>
</dbReference>
<dbReference type="KEGG" id="nhl:Nhal_1003"/>
<evidence type="ECO:0000313" key="1">
    <source>
        <dbReference type="EMBL" id="ADE14176.1"/>
    </source>
</evidence>
<dbReference type="HOGENOM" id="CLU_1775490_0_0_6"/>
<dbReference type="RefSeq" id="WP_013032068.1">
    <property type="nucleotide sequence ID" value="NC_013960.1"/>
</dbReference>
<sequence>MTLSGQIGNALKARLDNILTANGYRTDAGQDVALGWRHQDDSFPLPNLTVVETGYEILGDAKRGGNLRIQIEWTVEALTEIGPSAQETLYDMEADVIRAVHDPNPDLDGLVRSLRYTGRQLAGPEEGSRLAAVQVRFISEHAEQIP</sequence>
<proteinExistence type="predicted"/>
<dbReference type="EMBL" id="CP001798">
    <property type="protein sequence ID" value="ADE14176.1"/>
    <property type="molecule type" value="Genomic_DNA"/>
</dbReference>
<protein>
    <submittedName>
        <fullName evidence="1">Uncharacterized protein</fullName>
    </submittedName>
</protein>
<accession>D5BYW3</accession>
<organism evidence="1 2">
    <name type="scientific">Nitrosococcus halophilus (strain Nc4)</name>
    <dbReference type="NCBI Taxonomy" id="472759"/>
    <lineage>
        <taxon>Bacteria</taxon>
        <taxon>Pseudomonadati</taxon>
        <taxon>Pseudomonadota</taxon>
        <taxon>Gammaproteobacteria</taxon>
        <taxon>Chromatiales</taxon>
        <taxon>Chromatiaceae</taxon>
        <taxon>Nitrosococcus</taxon>
    </lineage>
</organism>
<dbReference type="STRING" id="472759.Nhal_1003"/>
<gene>
    <name evidence="1" type="ordered locus">Nhal_1003</name>
</gene>
<evidence type="ECO:0000313" key="2">
    <source>
        <dbReference type="Proteomes" id="UP000001844"/>
    </source>
</evidence>
<dbReference type="eggNOG" id="ENOG5033X4Q">
    <property type="taxonomic scope" value="Bacteria"/>
</dbReference>
<dbReference type="OrthoDB" id="6897751at2"/>